<dbReference type="Proteomes" id="UP000887564">
    <property type="component" value="Unplaced"/>
</dbReference>
<accession>A0A914RIX4</accession>
<name>A0A914RIX4_PAREQ</name>
<reference evidence="2" key="1">
    <citation type="submission" date="2022-11" db="UniProtKB">
        <authorList>
            <consortium name="WormBaseParasite"/>
        </authorList>
    </citation>
    <scope>IDENTIFICATION</scope>
</reference>
<evidence type="ECO:0000313" key="1">
    <source>
        <dbReference type="Proteomes" id="UP000887564"/>
    </source>
</evidence>
<dbReference type="AlphaFoldDB" id="A0A914RIX4"/>
<sequence>MYELKIILTVATICKTDSAWSEIMTIRLLEPVSHRESTFDSIFRRKRQDFSHLPAYCVCEPSKPTCSPGPSGPVGEPGVDGGFILFQTLNITFDKCRERRPCFP</sequence>
<proteinExistence type="predicted"/>
<keyword evidence="1" id="KW-1185">Reference proteome</keyword>
<organism evidence="1 2">
    <name type="scientific">Parascaris equorum</name>
    <name type="common">Equine roundworm</name>
    <dbReference type="NCBI Taxonomy" id="6256"/>
    <lineage>
        <taxon>Eukaryota</taxon>
        <taxon>Metazoa</taxon>
        <taxon>Ecdysozoa</taxon>
        <taxon>Nematoda</taxon>
        <taxon>Chromadorea</taxon>
        <taxon>Rhabditida</taxon>
        <taxon>Spirurina</taxon>
        <taxon>Ascaridomorpha</taxon>
        <taxon>Ascaridoidea</taxon>
        <taxon>Ascarididae</taxon>
        <taxon>Parascaris</taxon>
    </lineage>
</organism>
<protein>
    <submittedName>
        <fullName evidence="2">Nematode cuticle collagen N-terminal domain-containing protein</fullName>
    </submittedName>
</protein>
<evidence type="ECO:0000313" key="2">
    <source>
        <dbReference type="WBParaSite" id="PEQ_0000474201-mRNA-1"/>
    </source>
</evidence>
<dbReference type="WBParaSite" id="PEQ_0000474201-mRNA-1">
    <property type="protein sequence ID" value="PEQ_0000474201-mRNA-1"/>
    <property type="gene ID" value="PEQ_0000474201"/>
</dbReference>